<reference evidence="2 3" key="1">
    <citation type="submission" date="2020-04" db="EMBL/GenBank/DDBJ databases">
        <authorList>
            <person name="De Canck E."/>
        </authorList>
    </citation>
    <scope>NUCLEOTIDE SEQUENCE [LARGE SCALE GENOMIC DNA]</scope>
    <source>
        <strain evidence="2 3">LMG 22037</strain>
    </source>
</reference>
<proteinExistence type="predicted"/>
<protein>
    <submittedName>
        <fullName evidence="2">Uncharacterized protein</fullName>
    </submittedName>
</protein>
<evidence type="ECO:0000313" key="2">
    <source>
        <dbReference type="EMBL" id="CAB3735158.1"/>
    </source>
</evidence>
<organism evidence="2 3">
    <name type="scientific">Paraburkholderia phenoliruptrix</name>
    <dbReference type="NCBI Taxonomy" id="252970"/>
    <lineage>
        <taxon>Bacteria</taxon>
        <taxon>Pseudomonadati</taxon>
        <taxon>Pseudomonadota</taxon>
        <taxon>Betaproteobacteria</taxon>
        <taxon>Burkholderiales</taxon>
        <taxon>Burkholderiaceae</taxon>
        <taxon>Paraburkholderia</taxon>
    </lineage>
</organism>
<keyword evidence="1" id="KW-0812">Transmembrane</keyword>
<dbReference type="AlphaFoldDB" id="A0A6J5CH76"/>
<evidence type="ECO:0000256" key="1">
    <source>
        <dbReference type="SAM" id="Phobius"/>
    </source>
</evidence>
<sequence>MKRQIFDGLFGLCLIGSFLLCVTHSFQPNVVVSSAPQWCALAAAFVFGLVSTYFENES</sequence>
<keyword evidence="1" id="KW-1133">Transmembrane helix</keyword>
<gene>
    <name evidence="2" type="ORF">LMG22037_05939</name>
</gene>
<keyword evidence="1" id="KW-0472">Membrane</keyword>
<evidence type="ECO:0000313" key="3">
    <source>
        <dbReference type="Proteomes" id="UP000494249"/>
    </source>
</evidence>
<dbReference type="EMBL" id="CADIKB010000050">
    <property type="protein sequence ID" value="CAB3735158.1"/>
    <property type="molecule type" value="Genomic_DNA"/>
</dbReference>
<dbReference type="Proteomes" id="UP000494249">
    <property type="component" value="Unassembled WGS sequence"/>
</dbReference>
<feature type="transmembrane region" description="Helical" evidence="1">
    <location>
        <begin position="35"/>
        <end position="54"/>
    </location>
</feature>
<accession>A0A6J5CH76</accession>
<name>A0A6J5CH76_9BURK</name>